<dbReference type="GO" id="GO:0016226">
    <property type="term" value="P:iron-sulfur cluster assembly"/>
    <property type="evidence" value="ECO:0007669"/>
    <property type="project" value="InterPro"/>
</dbReference>
<evidence type="ECO:0000256" key="9">
    <source>
        <dbReference type="ARBA" id="ARBA00023128"/>
    </source>
</evidence>
<feature type="domain" description="Scaffold protein Nfu/NifU N-terminal" evidence="12">
    <location>
        <begin position="620"/>
        <end position="708"/>
    </location>
</feature>
<dbReference type="InterPro" id="IPR002018">
    <property type="entry name" value="CarbesteraseB"/>
</dbReference>
<dbReference type="Gene3D" id="3.30.300.130">
    <property type="entry name" value="Fe-S cluster assembly (FSCA)"/>
    <property type="match status" value="1"/>
</dbReference>
<dbReference type="InterPro" id="IPR014824">
    <property type="entry name" value="Nfu/NifU_N"/>
</dbReference>
<dbReference type="FunFam" id="3.30.300.130:FF:000001">
    <property type="entry name" value="NFU1 iron-sulfur cluster scaffold"/>
    <property type="match status" value="1"/>
</dbReference>
<organism evidence="13 14">
    <name type="scientific">Cloeon dipterum</name>
    <dbReference type="NCBI Taxonomy" id="197152"/>
    <lineage>
        <taxon>Eukaryota</taxon>
        <taxon>Metazoa</taxon>
        <taxon>Ecdysozoa</taxon>
        <taxon>Arthropoda</taxon>
        <taxon>Hexapoda</taxon>
        <taxon>Insecta</taxon>
        <taxon>Pterygota</taxon>
        <taxon>Palaeoptera</taxon>
        <taxon>Ephemeroptera</taxon>
        <taxon>Pisciforma</taxon>
        <taxon>Baetidae</taxon>
        <taxon>Cloeon</taxon>
    </lineage>
</organism>
<dbReference type="InterPro" id="IPR029058">
    <property type="entry name" value="AB_hydrolase_fold"/>
</dbReference>
<evidence type="ECO:0000256" key="7">
    <source>
        <dbReference type="ARBA" id="ARBA00023004"/>
    </source>
</evidence>
<comment type="subcellular location">
    <subcellularLocation>
        <location evidence="2">Mitochondrion</location>
    </subcellularLocation>
</comment>
<evidence type="ECO:0000256" key="4">
    <source>
        <dbReference type="ARBA" id="ARBA00018782"/>
    </source>
</evidence>
<dbReference type="OrthoDB" id="19653at2759"/>
<evidence type="ECO:0000256" key="8">
    <source>
        <dbReference type="ARBA" id="ARBA00023014"/>
    </source>
</evidence>
<protein>
    <recommendedName>
        <fullName evidence="4">NFU1 iron-sulfur cluster scaffold homolog, mitochondrial</fullName>
    </recommendedName>
</protein>
<feature type="chain" id="PRO_5035916672" description="NFU1 iron-sulfur cluster scaffold homolog, mitochondrial" evidence="11">
    <location>
        <begin position="24"/>
        <end position="826"/>
    </location>
</feature>
<dbReference type="Pfam" id="PF08712">
    <property type="entry name" value="Nfu_N"/>
    <property type="match status" value="1"/>
</dbReference>
<dbReference type="SUPFAM" id="SSF53474">
    <property type="entry name" value="alpha/beta-Hydrolases"/>
    <property type="match status" value="1"/>
</dbReference>
<dbReference type="Gene3D" id="3.40.50.1820">
    <property type="entry name" value="alpha/beta hydrolase"/>
    <property type="match status" value="1"/>
</dbReference>
<keyword evidence="6" id="KW-0809">Transit peptide</keyword>
<evidence type="ECO:0000256" key="11">
    <source>
        <dbReference type="SAM" id="SignalP"/>
    </source>
</evidence>
<comment type="caution">
    <text evidence="13">The sequence shown here is derived from an EMBL/GenBank/DDBJ whole genome shotgun (WGS) entry which is preliminary data.</text>
</comment>
<dbReference type="EMBL" id="CADEPI010000017">
    <property type="protein sequence ID" value="CAB3364750.1"/>
    <property type="molecule type" value="Genomic_DNA"/>
</dbReference>
<dbReference type="GO" id="GO:0005739">
    <property type="term" value="C:mitochondrion"/>
    <property type="evidence" value="ECO:0007669"/>
    <property type="project" value="UniProtKB-SubCell"/>
</dbReference>
<dbReference type="InterPro" id="IPR034904">
    <property type="entry name" value="FSCA_dom_sf"/>
</dbReference>
<evidence type="ECO:0000259" key="12">
    <source>
        <dbReference type="SMART" id="SM00932"/>
    </source>
</evidence>
<keyword evidence="7" id="KW-0408">Iron</keyword>
<proteinExistence type="inferred from homology"/>
<evidence type="ECO:0000256" key="6">
    <source>
        <dbReference type="ARBA" id="ARBA00022946"/>
    </source>
</evidence>
<comment type="similarity">
    <text evidence="3">Belongs to the NifU family.</text>
</comment>
<accession>A0A8S1C7J4</accession>
<dbReference type="SMART" id="SM00932">
    <property type="entry name" value="Nfu_N"/>
    <property type="match status" value="1"/>
</dbReference>
<evidence type="ECO:0000256" key="1">
    <source>
        <dbReference type="ARBA" id="ARBA00002175"/>
    </source>
</evidence>
<evidence type="ECO:0000256" key="10">
    <source>
        <dbReference type="ARBA" id="ARBA00023180"/>
    </source>
</evidence>
<keyword evidence="8" id="KW-0411">Iron-sulfur</keyword>
<dbReference type="Gene3D" id="3.30.1370.70">
    <property type="entry name" value="Scaffold protein Nfu/NifU, N-terminal domain"/>
    <property type="match status" value="1"/>
</dbReference>
<keyword evidence="10" id="KW-0325">Glycoprotein</keyword>
<keyword evidence="11" id="KW-0732">Signal</keyword>
<dbReference type="InterPro" id="IPR050309">
    <property type="entry name" value="Type-B_Carboxylest/Lipase"/>
</dbReference>
<dbReference type="SUPFAM" id="SSF117916">
    <property type="entry name" value="Fe-S cluster assembly (FSCA) domain-like"/>
    <property type="match status" value="1"/>
</dbReference>
<dbReference type="Pfam" id="PF00135">
    <property type="entry name" value="COesterase"/>
    <property type="match status" value="1"/>
</dbReference>
<dbReference type="Proteomes" id="UP000494165">
    <property type="component" value="Unassembled WGS sequence"/>
</dbReference>
<dbReference type="FunFam" id="3.30.1370.70:FF:000002">
    <property type="entry name" value="NFU1 iron-sulfur cluster scaffold homolog, mitochondrial"/>
    <property type="match status" value="1"/>
</dbReference>
<feature type="signal peptide" evidence="11">
    <location>
        <begin position="1"/>
        <end position="23"/>
    </location>
</feature>
<dbReference type="GO" id="GO:0051536">
    <property type="term" value="F:iron-sulfur cluster binding"/>
    <property type="evidence" value="ECO:0007669"/>
    <property type="project" value="UniProtKB-KW"/>
</dbReference>
<dbReference type="GO" id="GO:0005506">
    <property type="term" value="F:iron ion binding"/>
    <property type="evidence" value="ECO:0007669"/>
    <property type="project" value="InterPro"/>
</dbReference>
<name>A0A8S1C7J4_9INSE</name>
<dbReference type="PANTHER" id="PTHR11559">
    <property type="entry name" value="CARBOXYLESTERASE"/>
    <property type="match status" value="1"/>
</dbReference>
<evidence type="ECO:0000313" key="14">
    <source>
        <dbReference type="Proteomes" id="UP000494165"/>
    </source>
</evidence>
<keyword evidence="14" id="KW-1185">Reference proteome</keyword>
<dbReference type="AlphaFoldDB" id="A0A8S1C7J4"/>
<sequence>MKGSASLGGCLLVLFSLLGSGVSDDGPLVTIRQGQLRGKILKTRSGNDIYTFLGIPYAKPPVKELRFQPPVPAEPWEGIYDATKNRSRCAQLKYPDMAYVGKEDCLFINVYSTKLPQQNEKVLAPVIFFIHGGLFVQSNGNIEKYNPSLLLDGEPGNSLFVTFNYRLGALGFLSTESADCPGNFGLKDQVQALKWVKENIAAFGGNPDKVTIMGDNAGAVSAHLHMMSPLSKGLFHAAISQSGNALTHWAWNRDPIGRTHRLAELLECGDNTTSNHDILKCMRAKPTELVVKKAHVVLQWRTDWIMTFVPVVEDFEMADGTAFLTEHPRELMQKNAFHPVPWMVSVTSHDGLPHSLNLLLFGGIMHDLNHEFESYFPYYFELDGEMDRAVEASKLIREYYMKGASFNMGAQLELANLHTDYYYFVPLVKSVALHVMAEAPPVYVYHFSFQNRHNRIAIGVPQGDDTQYILYKEDGGRLAAKDGSIEMEIAKRLIALIKNFITHGEPIPKGDESFGVQWPPADMKKLNFIDFNKKLTLNDTFYNDRIAFWNGIDDLLSTGQSVLTDGPEDPNAKDELQAARSLEWHGSRNISSQLNQNAGLFALKKSNSNYNIICQRSMFIQTQTTPNPNSLKFLPGREVLGPGKTMDFPSGTAAFCSPLAKLLFRIDGVKGVFFGPDFITVTKVDEDNDWKLLKPEIFAVIMDFFASNLPIVTDAKPNADTVINEDDSEIVLMIKELLDTRIRPTVQEDGGDIIFVGFEDGIVKLRMQGSCTSCPSSVVTLKNGVQNMLQFYIPEVVSVEQVEDEADAVIKKEFEELEKKLKKDDP</sequence>
<dbReference type="Pfam" id="PF01106">
    <property type="entry name" value="NifU"/>
    <property type="match status" value="1"/>
</dbReference>
<dbReference type="InterPro" id="IPR001075">
    <property type="entry name" value="NIF_FeS_clus_asmbl_NifU_C"/>
</dbReference>
<evidence type="ECO:0000256" key="5">
    <source>
        <dbReference type="ARBA" id="ARBA00022723"/>
    </source>
</evidence>
<evidence type="ECO:0000256" key="2">
    <source>
        <dbReference type="ARBA" id="ARBA00004173"/>
    </source>
</evidence>
<dbReference type="SUPFAM" id="SSF110836">
    <property type="entry name" value="Hypothetical protein SAV1430"/>
    <property type="match status" value="1"/>
</dbReference>
<dbReference type="InterPro" id="IPR036498">
    <property type="entry name" value="Nfu/NifU_N_sf"/>
</dbReference>
<evidence type="ECO:0000256" key="3">
    <source>
        <dbReference type="ARBA" id="ARBA00006420"/>
    </source>
</evidence>
<comment type="function">
    <text evidence="1">Molecular scaffold for [Fe-S] cluster assembly of mitochondrial iron-sulfur proteins.</text>
</comment>
<keyword evidence="9" id="KW-0496">Mitochondrion</keyword>
<keyword evidence="5" id="KW-0479">Metal-binding</keyword>
<evidence type="ECO:0000313" key="13">
    <source>
        <dbReference type="EMBL" id="CAB3364750.1"/>
    </source>
</evidence>
<reference evidence="13 14" key="1">
    <citation type="submission" date="2020-04" db="EMBL/GenBank/DDBJ databases">
        <authorList>
            <person name="Alioto T."/>
            <person name="Alioto T."/>
            <person name="Gomez Garrido J."/>
        </authorList>
    </citation>
    <scope>NUCLEOTIDE SEQUENCE [LARGE SCALE GENOMIC DNA]</scope>
</reference>
<gene>
    <name evidence="13" type="ORF">CLODIP_2_CD03544</name>
</gene>